<organism evidence="3 4">
    <name type="scientific">Paraburkholderia edwinii</name>
    <dbReference type="NCBI Taxonomy" id="2861782"/>
    <lineage>
        <taxon>Bacteria</taxon>
        <taxon>Pseudomonadati</taxon>
        <taxon>Pseudomonadota</taxon>
        <taxon>Betaproteobacteria</taxon>
        <taxon>Burkholderiales</taxon>
        <taxon>Burkholderiaceae</taxon>
        <taxon>Paraburkholderia</taxon>
    </lineage>
</organism>
<protein>
    <submittedName>
        <fullName evidence="3">DUF4148 domain-containing protein</fullName>
    </submittedName>
</protein>
<dbReference type="Pfam" id="PF13663">
    <property type="entry name" value="DUF4148"/>
    <property type="match status" value="1"/>
</dbReference>
<feature type="region of interest" description="Disordered" evidence="1">
    <location>
        <begin position="64"/>
        <end position="98"/>
    </location>
</feature>
<gene>
    <name evidence="3" type="ORF">KZJ38_15665</name>
</gene>
<name>A0ABX8UGZ1_9BURK</name>
<evidence type="ECO:0000313" key="3">
    <source>
        <dbReference type="EMBL" id="QYD67756.1"/>
    </source>
</evidence>
<dbReference type="InterPro" id="IPR025421">
    <property type="entry name" value="DUF4148"/>
</dbReference>
<evidence type="ECO:0000313" key="4">
    <source>
        <dbReference type="Proteomes" id="UP000826462"/>
    </source>
</evidence>
<sequence length="109" mass="11757">MKKLTMLTLSVVALAMATDLSNAYAQTKTREDVRQELIQAENDGSRFVTDASYPDVSPIYQRQVAQMKAQHAHSGEGSGESGSSLSGSRVEKPRPCVGPVSYCNPYFGG</sequence>
<keyword evidence="4" id="KW-1185">Reference proteome</keyword>
<feature type="signal peptide" evidence="2">
    <location>
        <begin position="1"/>
        <end position="25"/>
    </location>
</feature>
<dbReference type="EMBL" id="CP080095">
    <property type="protein sequence ID" value="QYD67756.1"/>
    <property type="molecule type" value="Genomic_DNA"/>
</dbReference>
<keyword evidence="2" id="KW-0732">Signal</keyword>
<proteinExistence type="predicted"/>
<evidence type="ECO:0000256" key="2">
    <source>
        <dbReference type="SAM" id="SignalP"/>
    </source>
</evidence>
<reference evidence="3 4" key="1">
    <citation type="submission" date="2021-07" db="EMBL/GenBank/DDBJ databases">
        <title>Paraburkholderia edwinii protects Aspergillus sp. from phenazines by acting as a toxin sponge.</title>
        <authorList>
            <person name="Dahlstrom K.M."/>
            <person name="Newman D.K."/>
        </authorList>
    </citation>
    <scope>NUCLEOTIDE SEQUENCE [LARGE SCALE GENOMIC DNA]</scope>
    <source>
        <strain evidence="3 4">Pe01</strain>
    </source>
</reference>
<dbReference type="Proteomes" id="UP000826462">
    <property type="component" value="Chromosome 1"/>
</dbReference>
<feature type="chain" id="PRO_5045148334" evidence="2">
    <location>
        <begin position="26"/>
        <end position="109"/>
    </location>
</feature>
<accession>A0ABX8UGZ1</accession>
<evidence type="ECO:0000256" key="1">
    <source>
        <dbReference type="SAM" id="MobiDB-lite"/>
    </source>
</evidence>